<keyword evidence="2" id="KW-0732">Signal</keyword>
<dbReference type="RefSeq" id="WP_243538147.1">
    <property type="nucleotide sequence ID" value="NZ_CP093442.1"/>
</dbReference>
<protein>
    <submittedName>
        <fullName evidence="3">Collagen-like protein</fullName>
    </submittedName>
</protein>
<feature type="region of interest" description="Disordered" evidence="1">
    <location>
        <begin position="275"/>
        <end position="345"/>
    </location>
</feature>
<keyword evidence="4" id="KW-1185">Reference proteome</keyword>
<dbReference type="EMBL" id="CP093442">
    <property type="protein sequence ID" value="UOF01622.1"/>
    <property type="molecule type" value="Genomic_DNA"/>
</dbReference>
<sequence length="435" mass="46576">MNSAKRLQLLSLSLILSFSMACQNNSTPEKAVTERKHTAEPENPDAPEKFEEVVEENGLRFTISRKVDLKADLSNKTDYLDNHNIFIVSIGIEKKWIDQVEVYRTDVRTKEVRRVNKEPASINNKKVLLEDSITASSSKIENKIYKYTVLRGGEKLAETEFQIQPDLYIPAGTKSLADFGIESGEFRIGTLLMENQSRLVTQGKNVKLITQKFIVQNTVIGGVVSGARIETFTADVAKAEAAIGEKGRDGGTIVVETQHAQGNLTVYLRGTKGGAGYDNANPGEDGNPGEQGYWETSSCDQPDEGSGSGSCRCLEGPGNGYDGEPGEQGHPGDPGKPGGNSGSLEFRISKNENFKIQVERWPGSGGVGGKGSPGGKGGKGGAPGNSYNCPRAKSGKAGPQGPEGEAGDFGPTGKKEKICVQNDEQQTMECLAGEL</sequence>
<feature type="chain" id="PRO_5047429335" evidence="2">
    <location>
        <begin position="22"/>
        <end position="435"/>
    </location>
</feature>
<organism evidence="3 4">
    <name type="scientific">Bdellovibrio reynosensis</name>
    <dbReference type="NCBI Taxonomy" id="2835041"/>
    <lineage>
        <taxon>Bacteria</taxon>
        <taxon>Pseudomonadati</taxon>
        <taxon>Bdellovibrionota</taxon>
        <taxon>Bdellovibrionia</taxon>
        <taxon>Bdellovibrionales</taxon>
        <taxon>Pseudobdellovibrionaceae</taxon>
        <taxon>Bdellovibrio</taxon>
    </lineage>
</organism>
<evidence type="ECO:0000256" key="1">
    <source>
        <dbReference type="SAM" id="MobiDB-lite"/>
    </source>
</evidence>
<proteinExistence type="predicted"/>
<name>A0ABY4CCL7_9BACT</name>
<accession>A0ABY4CCL7</accession>
<evidence type="ECO:0000313" key="3">
    <source>
        <dbReference type="EMBL" id="UOF01622.1"/>
    </source>
</evidence>
<gene>
    <name evidence="3" type="ORF">MNR06_01475</name>
</gene>
<evidence type="ECO:0000256" key="2">
    <source>
        <dbReference type="SAM" id="SignalP"/>
    </source>
</evidence>
<dbReference type="PANTHER" id="PTHR24637">
    <property type="entry name" value="COLLAGEN"/>
    <property type="match status" value="1"/>
</dbReference>
<evidence type="ECO:0000313" key="4">
    <source>
        <dbReference type="Proteomes" id="UP000830116"/>
    </source>
</evidence>
<reference evidence="3" key="1">
    <citation type="submission" date="2022-03" db="EMBL/GenBank/DDBJ databases">
        <title>Genome Identification and Characterization of new species Bdellovibrio reynosense LBG001 sp. nov. from a Mexico soil sample.</title>
        <authorList>
            <person name="Camilli A."/>
            <person name="Ajao Y."/>
            <person name="Guo X."/>
        </authorList>
    </citation>
    <scope>NUCLEOTIDE SEQUENCE</scope>
    <source>
        <strain evidence="3">LBG001</strain>
    </source>
</reference>
<dbReference type="PROSITE" id="PS51257">
    <property type="entry name" value="PROKAR_LIPOPROTEIN"/>
    <property type="match status" value="1"/>
</dbReference>
<feature type="compositionally biased region" description="Basic and acidic residues" evidence="1">
    <location>
        <begin position="31"/>
        <end position="49"/>
    </location>
</feature>
<dbReference type="Proteomes" id="UP000830116">
    <property type="component" value="Chromosome"/>
</dbReference>
<feature type="signal peptide" evidence="2">
    <location>
        <begin position="1"/>
        <end position="21"/>
    </location>
</feature>
<feature type="region of interest" description="Disordered" evidence="1">
    <location>
        <begin position="26"/>
        <end position="49"/>
    </location>
</feature>
<feature type="compositionally biased region" description="Gly residues" evidence="1">
    <location>
        <begin position="363"/>
        <end position="383"/>
    </location>
</feature>
<feature type="region of interest" description="Disordered" evidence="1">
    <location>
        <begin position="359"/>
        <end position="417"/>
    </location>
</feature>